<reference evidence="1" key="1">
    <citation type="submission" date="2021-01" db="EMBL/GenBank/DDBJ databases">
        <title>Fulvivirga kasyanovii gen. nov., sp nov., a novel member of the phylum Bacteroidetes isolated from seawater in a mussel farm.</title>
        <authorList>
            <person name="Zhao L.-H."/>
            <person name="Wang Z.-J."/>
        </authorList>
    </citation>
    <scope>NUCLEOTIDE SEQUENCE</scope>
    <source>
        <strain evidence="1">29W222</strain>
    </source>
</reference>
<evidence type="ECO:0000313" key="2">
    <source>
        <dbReference type="Proteomes" id="UP000614216"/>
    </source>
</evidence>
<accession>A0A937FZC8</accession>
<dbReference type="Proteomes" id="UP000614216">
    <property type="component" value="Unassembled WGS sequence"/>
</dbReference>
<evidence type="ECO:0000313" key="1">
    <source>
        <dbReference type="EMBL" id="MBL6448799.1"/>
    </source>
</evidence>
<protein>
    <submittedName>
        <fullName evidence="1">Uncharacterized protein</fullName>
    </submittedName>
</protein>
<organism evidence="1 2">
    <name type="scientific">Fulvivirga marina</name>
    <dbReference type="NCBI Taxonomy" id="2494733"/>
    <lineage>
        <taxon>Bacteria</taxon>
        <taxon>Pseudomonadati</taxon>
        <taxon>Bacteroidota</taxon>
        <taxon>Cytophagia</taxon>
        <taxon>Cytophagales</taxon>
        <taxon>Fulvivirgaceae</taxon>
        <taxon>Fulvivirga</taxon>
    </lineage>
</organism>
<dbReference type="PROSITE" id="PS51257">
    <property type="entry name" value="PROKAR_LIPOPROTEIN"/>
    <property type="match status" value="1"/>
</dbReference>
<sequence>MQELMAKRLIVAFILIVTACNTKLQENNIDTSKMIELPNDWRIGSYSAISDNKLLILANHPDKLDRKLWMYDLDKPRENPVLIYEGRHFNIEQIVENKLLLATDLLPIDSPKNVLIYDLKSGDHINFSQSTFLFVGNYGAILKKEDNAFLWKPEVEDLVLLNKKVEELLEGGYCLFSSFSGNELQFIILSSYSDTSQLKRVNYNLVARELNQKASNLNEKMVPLKVSHTDGEIVLLSTSNKVYAIEDKNDQLQLRELRKIINLPELASKQLVGEKLIVSDGYADETSVYILNENNGKEILAEGVKAAYSESFKSFAGTSADGGYTNILILSDNHVTEYNTNGEKEAEYKYPADVSVDKIIAQSNEYIVLSDDRGFYVLEKEKSFVQ</sequence>
<keyword evidence="2" id="KW-1185">Reference proteome</keyword>
<gene>
    <name evidence="1" type="ORF">JMN32_20980</name>
</gene>
<name>A0A937FZC8_9BACT</name>
<dbReference type="AlphaFoldDB" id="A0A937FZC8"/>
<dbReference type="EMBL" id="JAEUGD010000065">
    <property type="protein sequence ID" value="MBL6448799.1"/>
    <property type="molecule type" value="Genomic_DNA"/>
</dbReference>
<dbReference type="SUPFAM" id="SSF69322">
    <property type="entry name" value="Tricorn protease domain 2"/>
    <property type="match status" value="1"/>
</dbReference>
<dbReference type="RefSeq" id="WP_202858338.1">
    <property type="nucleotide sequence ID" value="NZ_JAEUGD010000065.1"/>
</dbReference>
<proteinExistence type="predicted"/>
<comment type="caution">
    <text evidence="1">The sequence shown here is derived from an EMBL/GenBank/DDBJ whole genome shotgun (WGS) entry which is preliminary data.</text>
</comment>